<dbReference type="Pfam" id="PF01607">
    <property type="entry name" value="CBM_14"/>
    <property type="match status" value="1"/>
</dbReference>
<evidence type="ECO:0000256" key="6">
    <source>
        <dbReference type="ARBA" id="ARBA00023170"/>
    </source>
</evidence>
<dbReference type="SUPFAM" id="SSF57625">
    <property type="entry name" value="Invertebrate chitin-binding proteins"/>
    <property type="match status" value="1"/>
</dbReference>
<accession>A0A226DU36</accession>
<dbReference type="Proteomes" id="UP000198287">
    <property type="component" value="Unassembled WGS sequence"/>
</dbReference>
<protein>
    <recommendedName>
        <fullName evidence="9">Chitin-binding type-2 domain-containing protein</fullName>
    </recommendedName>
</protein>
<dbReference type="InterPro" id="IPR036508">
    <property type="entry name" value="Chitin-bd_dom_sf"/>
</dbReference>
<dbReference type="GO" id="GO:0008061">
    <property type="term" value="F:chitin binding"/>
    <property type="evidence" value="ECO:0007669"/>
    <property type="project" value="InterPro"/>
</dbReference>
<comment type="subcellular location">
    <subcellularLocation>
        <location evidence="1">Cell membrane</location>
        <topology evidence="1">Multi-pass membrane protein</topology>
    </subcellularLocation>
</comment>
<keyword evidence="5 8" id="KW-0472">Membrane</keyword>
<feature type="domain" description="Chitin-binding type-2" evidence="9">
    <location>
        <begin position="406"/>
        <end position="461"/>
    </location>
</feature>
<organism evidence="10 11">
    <name type="scientific">Folsomia candida</name>
    <name type="common">Springtail</name>
    <dbReference type="NCBI Taxonomy" id="158441"/>
    <lineage>
        <taxon>Eukaryota</taxon>
        <taxon>Metazoa</taxon>
        <taxon>Ecdysozoa</taxon>
        <taxon>Arthropoda</taxon>
        <taxon>Hexapoda</taxon>
        <taxon>Collembola</taxon>
        <taxon>Entomobryomorpha</taxon>
        <taxon>Isotomoidea</taxon>
        <taxon>Isotomidae</taxon>
        <taxon>Proisotominae</taxon>
        <taxon>Folsomia</taxon>
    </lineage>
</organism>
<dbReference type="AlphaFoldDB" id="A0A226DU36"/>
<evidence type="ECO:0000313" key="11">
    <source>
        <dbReference type="Proteomes" id="UP000198287"/>
    </source>
</evidence>
<proteinExistence type="predicted"/>
<feature type="transmembrane region" description="Helical" evidence="8">
    <location>
        <begin position="272"/>
        <end position="291"/>
    </location>
</feature>
<dbReference type="Gene3D" id="2.170.140.10">
    <property type="entry name" value="Chitin binding domain"/>
    <property type="match status" value="1"/>
</dbReference>
<dbReference type="PANTHER" id="PTHR42643">
    <property type="entry name" value="IONOTROPIC RECEPTOR 20A-RELATED"/>
    <property type="match status" value="1"/>
</dbReference>
<feature type="transmembrane region" description="Helical" evidence="8">
    <location>
        <begin position="676"/>
        <end position="703"/>
    </location>
</feature>
<dbReference type="PROSITE" id="PS50940">
    <property type="entry name" value="CHIT_BIND_II"/>
    <property type="match status" value="1"/>
</dbReference>
<sequence length="716" mass="81898">MFFDLDSANYASYIFAVEIFDDQNSVSEETLTSSCPSIPLLYVCPRCFSYDSRLELISSRTRSLIESYTCQRVTVIAEFDRTQNKFYCSLENQGFCSDGFFTEQSRINLFRESSTSIVTTLLKPLFHTDRIDQRRDIPHTFNHPLKIGEILRHPFTVFLESIELSPLNILYPDLVNFGNSSTNPCMLDFNQINLFIKEKLNLFNPINVSSNSFLVTGISTRKSSSINETTTDPLIPTYYATTFSRKYIFTTCSSMTGPSAHYSFYLSPFDTIIWIALGICLLLIPMLLISLNSLSNFDSGLNLGMILSFIQLSPMFEVPPYISQEVTKRIKLYRPIIVSWMLMCIILSNGYKSILTNTVVAPMDNHSPKTFRELVQNSTFQIFSIQDEYPRNVPLEWGAISAKFGGIICPPGYENWPHEHCTRFYSCSDGFIQEIQCPGGLYFDMDAGICNLASLVTDCNSDDGMRVSCKANDTNITSTVLLPHPRTEFEDDLCNTISVESDGVVACGKCFKFNTSTFEEDVEKVRRHLYAHGIYAQLHAGRTSIISQNISQNTGYRGIQDQLTECNGTVYIDTEEVFRDYLSYVFPARSVKRNLMISHSDESFLESMQVLKFSNFMNSIVTWRVQRSLESGVYKYWRKMLAYLSFISRVSHQSNRTRSVEELQPQNLQSNLITVFILYIILIGLSATVLCMECSFYCTWSLINIRKYNFRFEMSL</sequence>
<keyword evidence="7" id="KW-0325">Glycoprotein</keyword>
<comment type="caution">
    <text evidence="10">The sequence shown here is derived from an EMBL/GenBank/DDBJ whole genome shotgun (WGS) entry which is preliminary data.</text>
</comment>
<evidence type="ECO:0000256" key="4">
    <source>
        <dbReference type="ARBA" id="ARBA00022989"/>
    </source>
</evidence>
<keyword evidence="4 8" id="KW-1133">Transmembrane helix</keyword>
<gene>
    <name evidence="10" type="ORF">Fcan01_16773</name>
</gene>
<keyword evidence="3 8" id="KW-0812">Transmembrane</keyword>
<keyword evidence="2" id="KW-1003">Cell membrane</keyword>
<evidence type="ECO:0000259" key="9">
    <source>
        <dbReference type="PROSITE" id="PS50940"/>
    </source>
</evidence>
<feature type="transmembrane region" description="Helical" evidence="8">
    <location>
        <begin position="332"/>
        <end position="351"/>
    </location>
</feature>
<evidence type="ECO:0000313" key="10">
    <source>
        <dbReference type="EMBL" id="OXA48743.1"/>
    </source>
</evidence>
<evidence type="ECO:0000256" key="5">
    <source>
        <dbReference type="ARBA" id="ARBA00023136"/>
    </source>
</evidence>
<dbReference type="SMART" id="SM00494">
    <property type="entry name" value="ChtBD2"/>
    <property type="match status" value="1"/>
</dbReference>
<dbReference type="PANTHER" id="PTHR42643:SF30">
    <property type="entry name" value="IONOTROPIC RECEPTOR 40A-RELATED"/>
    <property type="match status" value="1"/>
</dbReference>
<evidence type="ECO:0000256" key="2">
    <source>
        <dbReference type="ARBA" id="ARBA00022475"/>
    </source>
</evidence>
<keyword evidence="11" id="KW-1185">Reference proteome</keyword>
<evidence type="ECO:0000256" key="3">
    <source>
        <dbReference type="ARBA" id="ARBA00022692"/>
    </source>
</evidence>
<dbReference type="InterPro" id="IPR052192">
    <property type="entry name" value="Insect_Ionotropic_Sensory_Rcpt"/>
</dbReference>
<reference evidence="10 11" key="1">
    <citation type="submission" date="2015-12" db="EMBL/GenBank/DDBJ databases">
        <title>The genome of Folsomia candida.</title>
        <authorList>
            <person name="Faddeeva A."/>
            <person name="Derks M.F."/>
            <person name="Anvar Y."/>
            <person name="Smit S."/>
            <person name="Van Straalen N."/>
            <person name="Roelofs D."/>
        </authorList>
    </citation>
    <scope>NUCLEOTIDE SEQUENCE [LARGE SCALE GENOMIC DNA]</scope>
    <source>
        <strain evidence="10 11">VU population</strain>
        <tissue evidence="10">Whole body</tissue>
    </source>
</reference>
<dbReference type="GO" id="GO:0005886">
    <property type="term" value="C:plasma membrane"/>
    <property type="evidence" value="ECO:0007669"/>
    <property type="project" value="UniProtKB-SubCell"/>
</dbReference>
<evidence type="ECO:0000256" key="7">
    <source>
        <dbReference type="ARBA" id="ARBA00023180"/>
    </source>
</evidence>
<evidence type="ECO:0000256" key="1">
    <source>
        <dbReference type="ARBA" id="ARBA00004651"/>
    </source>
</evidence>
<dbReference type="InterPro" id="IPR002557">
    <property type="entry name" value="Chitin-bd_dom"/>
</dbReference>
<name>A0A226DU36_FOLCA</name>
<dbReference type="EMBL" id="LNIX01000011">
    <property type="protein sequence ID" value="OXA48743.1"/>
    <property type="molecule type" value="Genomic_DNA"/>
</dbReference>
<evidence type="ECO:0000256" key="8">
    <source>
        <dbReference type="SAM" id="Phobius"/>
    </source>
</evidence>
<keyword evidence="6" id="KW-0675">Receptor</keyword>
<dbReference type="GO" id="GO:0005576">
    <property type="term" value="C:extracellular region"/>
    <property type="evidence" value="ECO:0007669"/>
    <property type="project" value="InterPro"/>
</dbReference>